<dbReference type="Proteomes" id="UP000298216">
    <property type="component" value="Unassembled WGS sequence"/>
</dbReference>
<evidence type="ECO:0000313" key="2">
    <source>
        <dbReference type="Proteomes" id="UP000298216"/>
    </source>
</evidence>
<dbReference type="RefSeq" id="WP_135193389.1">
    <property type="nucleotide sequence ID" value="NZ_SPVH01000002.1"/>
</dbReference>
<name>A0A4Y9RXI8_9CAUL</name>
<keyword evidence="2" id="KW-1185">Reference proteome</keyword>
<gene>
    <name evidence="1" type="ORF">EGY25_01955</name>
</gene>
<proteinExistence type="predicted"/>
<accession>A0A4Y9RXI8</accession>
<dbReference type="OrthoDB" id="7874519at2"/>
<dbReference type="AlphaFoldDB" id="A0A4Y9RXI8"/>
<sequence length="181" mass="19651">MWSPPLLPEEIEQALKIRLTEVNVFGELPVSGGSLSRAPLAQAFTPSRAFPGSFGARTSFYEDGPTRMYMARFEGDGFALLGETPRCGDKSVLLKIGVSNDPRRRVQELNSGIPPAAIGRWTIPMVSEPYENRGAAEVAEKAFKDIAAKELRSVGGEFFSGKWDAAEIVFARIPGVSRFGG</sequence>
<reference evidence="1 2" key="1">
    <citation type="submission" date="2019-03" db="EMBL/GenBank/DDBJ databases">
        <title>Draft genome of Brevundimonas sp. a heavy metal resistant soil bacteria.</title>
        <authorList>
            <person name="Soto J."/>
        </authorList>
    </citation>
    <scope>NUCLEOTIDE SEQUENCE [LARGE SCALE GENOMIC DNA]</scope>
    <source>
        <strain evidence="1 2">B-10</strain>
    </source>
</reference>
<protein>
    <submittedName>
        <fullName evidence="1">Uncharacterized protein</fullName>
    </submittedName>
</protein>
<dbReference type="EMBL" id="SPVH01000002">
    <property type="protein sequence ID" value="TFW13997.1"/>
    <property type="molecule type" value="Genomic_DNA"/>
</dbReference>
<evidence type="ECO:0000313" key="1">
    <source>
        <dbReference type="EMBL" id="TFW13997.1"/>
    </source>
</evidence>
<comment type="caution">
    <text evidence="1">The sequence shown here is derived from an EMBL/GenBank/DDBJ whole genome shotgun (WGS) entry which is preliminary data.</text>
</comment>
<organism evidence="1 2">
    <name type="scientific">Brevundimonas intermedia</name>
    <dbReference type="NCBI Taxonomy" id="74315"/>
    <lineage>
        <taxon>Bacteria</taxon>
        <taxon>Pseudomonadati</taxon>
        <taxon>Pseudomonadota</taxon>
        <taxon>Alphaproteobacteria</taxon>
        <taxon>Caulobacterales</taxon>
        <taxon>Caulobacteraceae</taxon>
        <taxon>Brevundimonas</taxon>
    </lineage>
</organism>